<dbReference type="SUPFAM" id="SSF53649">
    <property type="entry name" value="Alkaline phosphatase-like"/>
    <property type="match status" value="1"/>
</dbReference>
<accession>A0A382NHG1</accession>
<feature type="non-terminal residue" evidence="1">
    <location>
        <position position="161"/>
    </location>
</feature>
<dbReference type="PANTHER" id="PTHR10151">
    <property type="entry name" value="ECTONUCLEOTIDE PYROPHOSPHATASE/PHOSPHODIESTERASE"/>
    <property type="match status" value="1"/>
</dbReference>
<dbReference type="Gene3D" id="3.40.720.10">
    <property type="entry name" value="Alkaline Phosphatase, subunit A"/>
    <property type="match status" value="1"/>
</dbReference>
<name>A0A382NHG1_9ZZZZ</name>
<reference evidence="1" key="1">
    <citation type="submission" date="2018-05" db="EMBL/GenBank/DDBJ databases">
        <authorList>
            <person name="Lanie J.A."/>
            <person name="Ng W.-L."/>
            <person name="Kazmierczak K.M."/>
            <person name="Andrzejewski T.M."/>
            <person name="Davidsen T.M."/>
            <person name="Wayne K.J."/>
            <person name="Tettelin H."/>
            <person name="Glass J.I."/>
            <person name="Rusch D."/>
            <person name="Podicherti R."/>
            <person name="Tsui H.-C.T."/>
            <person name="Winkler M.E."/>
        </authorList>
    </citation>
    <scope>NUCLEOTIDE SEQUENCE</scope>
</reference>
<evidence type="ECO:0000313" key="1">
    <source>
        <dbReference type="EMBL" id="SVC59142.1"/>
    </source>
</evidence>
<dbReference type="InterPro" id="IPR017850">
    <property type="entry name" value="Alkaline_phosphatase_core_sf"/>
</dbReference>
<dbReference type="PANTHER" id="PTHR10151:SF120">
    <property type="entry name" value="BIS(5'-ADENOSYL)-TRIPHOSPHATASE"/>
    <property type="match status" value="1"/>
</dbReference>
<dbReference type="AlphaFoldDB" id="A0A382NHG1"/>
<proteinExistence type="predicted"/>
<organism evidence="1">
    <name type="scientific">marine metagenome</name>
    <dbReference type="NCBI Taxonomy" id="408172"/>
    <lineage>
        <taxon>unclassified sequences</taxon>
        <taxon>metagenomes</taxon>
        <taxon>ecological metagenomes</taxon>
    </lineage>
</organism>
<dbReference type="Pfam" id="PF01663">
    <property type="entry name" value="Phosphodiest"/>
    <property type="match status" value="1"/>
</dbReference>
<evidence type="ECO:0008006" key="2">
    <source>
        <dbReference type="Google" id="ProtNLM"/>
    </source>
</evidence>
<protein>
    <recommendedName>
        <fullName evidence="2">Alkaline phosphatase family protein</fullName>
    </recommendedName>
</protein>
<sequence length="161" mass="18094">MRSLVVVNVVGLTPGMVDGRMPNLQALAADGFQAELGTVLPAVTCSAQATMLTGCLPSQHGIVGNGWYSREQAEIQMWKQSNHLVEGEKIWDRGRARDADFTCAKLFWWYNMYSGTDWSVTPRPTYHADGRKSPDFYAHPPELRDVLKLELGEFPLFNFWG</sequence>
<gene>
    <name evidence="1" type="ORF">METZ01_LOCUS311996</name>
</gene>
<dbReference type="InterPro" id="IPR002591">
    <property type="entry name" value="Phosphodiest/P_Trfase"/>
</dbReference>
<dbReference type="EMBL" id="UINC01099682">
    <property type="protein sequence ID" value="SVC59142.1"/>
    <property type="molecule type" value="Genomic_DNA"/>
</dbReference>
<dbReference type="GO" id="GO:0016787">
    <property type="term" value="F:hydrolase activity"/>
    <property type="evidence" value="ECO:0007669"/>
    <property type="project" value="UniProtKB-ARBA"/>
</dbReference>